<dbReference type="EMBL" id="CAJVPT010036983">
    <property type="protein sequence ID" value="CAG8716090.1"/>
    <property type="molecule type" value="Genomic_DNA"/>
</dbReference>
<proteinExistence type="predicted"/>
<comment type="caution">
    <text evidence="1">The sequence shown here is derived from an EMBL/GenBank/DDBJ whole genome shotgun (WGS) entry which is preliminary data.</text>
</comment>
<organism evidence="1 2">
    <name type="scientific">Acaulospora colombiana</name>
    <dbReference type="NCBI Taxonomy" id="27376"/>
    <lineage>
        <taxon>Eukaryota</taxon>
        <taxon>Fungi</taxon>
        <taxon>Fungi incertae sedis</taxon>
        <taxon>Mucoromycota</taxon>
        <taxon>Glomeromycotina</taxon>
        <taxon>Glomeromycetes</taxon>
        <taxon>Diversisporales</taxon>
        <taxon>Acaulosporaceae</taxon>
        <taxon>Acaulospora</taxon>
    </lineage>
</organism>
<accession>A0ACA9PP56</accession>
<keyword evidence="2" id="KW-1185">Reference proteome</keyword>
<gene>
    <name evidence="1" type="ORF">ACOLOM_LOCUS10907</name>
</gene>
<name>A0ACA9PP56_9GLOM</name>
<evidence type="ECO:0000313" key="1">
    <source>
        <dbReference type="EMBL" id="CAG8716090.1"/>
    </source>
</evidence>
<dbReference type="Proteomes" id="UP000789525">
    <property type="component" value="Unassembled WGS sequence"/>
</dbReference>
<evidence type="ECO:0000313" key="2">
    <source>
        <dbReference type="Proteomes" id="UP000789525"/>
    </source>
</evidence>
<protein>
    <submittedName>
        <fullName evidence="1">1625_t:CDS:1</fullName>
    </submittedName>
</protein>
<feature type="non-terminal residue" evidence="1">
    <location>
        <position position="1"/>
    </location>
</feature>
<sequence>VMLFVSSSSGAACSRDFTASRGPRWPLLQTELLKANRTFEGSAPHIESFEWTSHPCRGGMNLREKLEIRAPEPKGRVTIAPSLKEPISPSSDNGYFKDIFRPRQHPYTIKRFGSTLKPVYCHRARITVVTRSADLSIMAEQSTTTDFPTIFDPATCVRKGLCPVMAIQGQQETALQSHSVYFEQHGTGGEKIVLIMGLNTSSFAWGKQVQHFAKNHSVLVLDNRGVGNSDSPKGPYTYVHLDLLDHTL</sequence>
<reference evidence="1" key="1">
    <citation type="submission" date="2021-06" db="EMBL/GenBank/DDBJ databases">
        <authorList>
            <person name="Kallberg Y."/>
            <person name="Tangrot J."/>
            <person name="Rosling A."/>
        </authorList>
    </citation>
    <scope>NUCLEOTIDE SEQUENCE</scope>
    <source>
        <strain evidence="1">CL356</strain>
    </source>
</reference>